<organism evidence="1">
    <name type="scientific">Hexamita inflata</name>
    <dbReference type="NCBI Taxonomy" id="28002"/>
    <lineage>
        <taxon>Eukaryota</taxon>
        <taxon>Metamonada</taxon>
        <taxon>Diplomonadida</taxon>
        <taxon>Hexamitidae</taxon>
        <taxon>Hexamitinae</taxon>
        <taxon>Hexamita</taxon>
    </lineage>
</organism>
<proteinExistence type="predicted"/>
<keyword evidence="3" id="KW-1185">Reference proteome</keyword>
<dbReference type="Proteomes" id="UP001642409">
    <property type="component" value="Unassembled WGS sequence"/>
</dbReference>
<dbReference type="EMBL" id="CATOUU010001054">
    <property type="protein sequence ID" value="CAI9969128.1"/>
    <property type="molecule type" value="Genomic_DNA"/>
</dbReference>
<name>A0AA86R5B3_9EUKA</name>
<protein>
    <submittedName>
        <fullName evidence="1">Uncharacterized protein</fullName>
    </submittedName>
</protein>
<sequence length="1772" mass="204511">MKDQQIIQIAEQIFGKDKILQIGYCKLYQAKVKSQFENSKIEGILVLVRHISPTGKPFLVLYIIKQNVIAWAFAVPSYGEQIFTIVGLDCLVFDDPYRVNMLQFSDADDCVNFQSQLNKNKIGMLESFQPESRYETETFAVLDMPVAPLIVDSQTTSQVISTTQNKQISDIVRSSYRLFLTQPVDTPEIYLSLASIQQQVQQGLLLEQYRDELFRKLLLVLDTSVSSVVNSRCLKLMQFFIEQDPQLIKQLITSDPKWIVGNKTFFGIIHTVLVKRCINVSQKGQILLCNEELIYAVSNLLYQVLNNKFTFEPLCNKEKKTMKSIHNIYSAVHSNQQDIQIDIKQYQQKDMQDLFSVLIGLVIYLSDQQGLICTPIKSKLQVDEIAMQKLLDKQSKPDLCLELLILSSKIISISQIASQKQDLGLFKMTLRFPRNNETELGYLVQELIQQIDLEYTCFMSAHKANKLLQYYVDSDYCNNFCVLFKVLTFIFESATSNPELFQNLSAVILGQNNKAGPLLRYIYSISSANCFFMDSFQVSLYDNLDIDYFLQNYEQFLISYVNLVSSIRSFINVYTKQTTQENIRLNEINCLLFCCLSNITVKALINIQQSEQNIFTLQFKLKQKGILSKLSSTIYDFYKLLESYKTFRPTEQFIDQFFSTIKLLLAYINAPSSTIHMTDEQMQLLLSFSVECFCGYIAVLSRIMSLETETQKYYNAGVLDVMCSCVKFSITDMCGFFFNEDSKQLVSDFSENLIGLFKTLMIDKIQDMSDICNQNVEEIMNLVRVLPLLLEFQFGVGKKPNISVALEEIKLFDSLMNNIICKLIISDKSVNDLLESCLFFNQQLIKYILNYQNNQDILLLNMLKTLTNSLYILFEANVSSKMKTEIYSQVRDRISLKDMFKAVCLVLQSIQKNPDEFEIQQLSQRAFVVFLKFFNLPSNLKLLSQFMFEDIHQNNANLIKEFVNLTHDTIKANGNKQGESQKRIIQLTSLVLVQINVVLNLDVFSKQQIYLLESSFGIKILTEQITFAQCVQLYIEKDEELQDIESHLLNTRNVQKIPKYQSLQDDTQLLNLCKQFVSDLDEQTNDNGIMISFLTIFKLRNKAKLFSTDFEAEADTLQLTNSFDNEYLYHLFQILNKQIINNNLAEASIIIKTLLCIYELIGEKLISMDCFGVQLAEILKICSSFKQSGKLQMYILAGIYKLLYLNLQNNSKITCNYENILANTLRHIMDLSRTISIDKIITYYILQVVEKLILQQDVYQFCSILLAKEQYITNIIQLTLKVQQQTAKTEQDIYIDRTNLLTTMRILRTNYYNATILISNPDIIYPTARPVLDSGKLKQQLQQSCEYNLNSQFTISDFIVSFIHSNITNNISPQNMYAIIYQIIETMNLILKIENIQTKIIKELLTDRMRFLIDIATSIIMYSFDLPSIIIKREQTDNVKIVLKQVKSYVLSLREKQNDYKQQLQLSNCILQCVSFIYQIFIHNYAKNQIEKISIDQENFVTTFFSSIYICYEQQLKYSGNEQRQVVNNLQLIQQMAFTIIIQVIQVTEITKNLFIQAHYTTVCDQLNLILQQLENKNQQNQSESIGLLNSEHSYQQQIKNQLLISVLRYNIKIVECLTTTQMFKPILAQNSALVISCFKLMQIPSKKLPIEIQLSISQMLANLTSEASVPILTIDQFNRGINGVPIFKMSLNYIQQVIFGQIDVNKPVLEKILQVIKIIVSYKGAKKDICYTNIKQNIPECYQVCKELAVMQGAAGIAELAMGIIDTIERM</sequence>
<comment type="caution">
    <text evidence="1">The sequence shown here is derived from an EMBL/GenBank/DDBJ whole genome shotgun (WGS) entry which is preliminary data.</text>
</comment>
<reference evidence="1" key="1">
    <citation type="submission" date="2023-06" db="EMBL/GenBank/DDBJ databases">
        <authorList>
            <person name="Kurt Z."/>
        </authorList>
    </citation>
    <scope>NUCLEOTIDE SEQUENCE</scope>
</reference>
<evidence type="ECO:0000313" key="1">
    <source>
        <dbReference type="EMBL" id="CAI9969128.1"/>
    </source>
</evidence>
<gene>
    <name evidence="2" type="ORF">HINF_LOCUS43951</name>
    <name evidence="1" type="ORF">HINF_LOCUS56773</name>
</gene>
<dbReference type="EMBL" id="CAXDID020000185">
    <property type="protein sequence ID" value="CAL6050572.1"/>
    <property type="molecule type" value="Genomic_DNA"/>
</dbReference>
<reference evidence="2 3" key="2">
    <citation type="submission" date="2024-07" db="EMBL/GenBank/DDBJ databases">
        <authorList>
            <person name="Akdeniz Z."/>
        </authorList>
    </citation>
    <scope>NUCLEOTIDE SEQUENCE [LARGE SCALE GENOMIC DNA]</scope>
</reference>
<accession>A0AA86R5B3</accession>
<evidence type="ECO:0000313" key="3">
    <source>
        <dbReference type="Proteomes" id="UP001642409"/>
    </source>
</evidence>
<evidence type="ECO:0000313" key="2">
    <source>
        <dbReference type="EMBL" id="CAL6050572.1"/>
    </source>
</evidence>